<sequence length="176" mass="19065">DISTTTTTSNNNNNTISSSSNTTNSAIMAKNGVCRNAEICNKASSVVQLHTSIYETLTVLVETTSKIMKRNPGLICGINKVIPLLPIIKKILNVTSTFEIEIRQNSSNIGDSDTDTISEIDHNLHNNNCYSYTDSKANFSDIGSCHSSTHNSSDGKHLSEKRHDDSVNNSTTAQAT</sequence>
<feature type="non-terminal residue" evidence="2">
    <location>
        <position position="1"/>
    </location>
</feature>
<protein>
    <submittedName>
        <fullName evidence="2">Uncharacterized protein</fullName>
    </submittedName>
</protein>
<name>A0A0A9XCP7_LYGHE</name>
<proteinExistence type="predicted"/>
<feature type="region of interest" description="Disordered" evidence="1">
    <location>
        <begin position="144"/>
        <end position="176"/>
    </location>
</feature>
<accession>A0A0A9XCP7</accession>
<reference evidence="2" key="1">
    <citation type="journal article" date="2014" name="PLoS ONE">
        <title>Transcriptome-Based Identification of ABC Transporters in the Western Tarnished Plant Bug Lygus hesperus.</title>
        <authorList>
            <person name="Hull J.J."/>
            <person name="Chaney K."/>
            <person name="Geib S.M."/>
            <person name="Fabrick J.A."/>
            <person name="Brent C.S."/>
            <person name="Walsh D."/>
            <person name="Lavine L.C."/>
        </authorList>
    </citation>
    <scope>NUCLEOTIDE SEQUENCE</scope>
</reference>
<reference evidence="2" key="2">
    <citation type="submission" date="2014-07" db="EMBL/GenBank/DDBJ databases">
        <authorList>
            <person name="Hull J."/>
        </authorList>
    </citation>
    <scope>NUCLEOTIDE SEQUENCE</scope>
</reference>
<dbReference type="EMBL" id="GBHO01026188">
    <property type="protein sequence ID" value="JAG17416.1"/>
    <property type="molecule type" value="Transcribed_RNA"/>
</dbReference>
<feature type="compositionally biased region" description="Polar residues" evidence="1">
    <location>
        <begin position="167"/>
        <end position="176"/>
    </location>
</feature>
<evidence type="ECO:0000313" key="2">
    <source>
        <dbReference type="EMBL" id="JAG17416.1"/>
    </source>
</evidence>
<gene>
    <name evidence="2" type="ORF">CM83_101596</name>
</gene>
<evidence type="ECO:0000256" key="1">
    <source>
        <dbReference type="SAM" id="MobiDB-lite"/>
    </source>
</evidence>
<feature type="compositionally biased region" description="Basic and acidic residues" evidence="1">
    <location>
        <begin position="153"/>
        <end position="166"/>
    </location>
</feature>
<organism evidence="2">
    <name type="scientific">Lygus hesperus</name>
    <name type="common">Western plant bug</name>
    <dbReference type="NCBI Taxonomy" id="30085"/>
    <lineage>
        <taxon>Eukaryota</taxon>
        <taxon>Metazoa</taxon>
        <taxon>Ecdysozoa</taxon>
        <taxon>Arthropoda</taxon>
        <taxon>Hexapoda</taxon>
        <taxon>Insecta</taxon>
        <taxon>Pterygota</taxon>
        <taxon>Neoptera</taxon>
        <taxon>Paraneoptera</taxon>
        <taxon>Hemiptera</taxon>
        <taxon>Heteroptera</taxon>
        <taxon>Panheteroptera</taxon>
        <taxon>Cimicomorpha</taxon>
        <taxon>Miridae</taxon>
        <taxon>Mirini</taxon>
        <taxon>Lygus</taxon>
    </lineage>
</organism>
<feature type="region of interest" description="Disordered" evidence="1">
    <location>
        <begin position="1"/>
        <end position="22"/>
    </location>
</feature>
<dbReference type="AlphaFoldDB" id="A0A0A9XCP7"/>